<comment type="caution">
    <text evidence="4">The sequence shown here is derived from an EMBL/GenBank/DDBJ whole genome shotgun (WGS) entry which is preliminary data.</text>
</comment>
<accession>A0A7V4N339</accession>
<gene>
    <name evidence="4" type="ORF">ENU91_01755</name>
</gene>
<dbReference type="SUPFAM" id="SSF48498">
    <property type="entry name" value="Tetracyclin repressor-like, C-terminal domain"/>
    <property type="match status" value="1"/>
</dbReference>
<dbReference type="PANTHER" id="PTHR43479">
    <property type="entry name" value="ACREF/ENVCD OPERON REPRESSOR-RELATED"/>
    <property type="match status" value="1"/>
</dbReference>
<dbReference type="InterPro" id="IPR036271">
    <property type="entry name" value="Tet_transcr_reg_TetR-rel_C_sf"/>
</dbReference>
<dbReference type="EMBL" id="DTEI01000036">
    <property type="protein sequence ID" value="HGU15374.1"/>
    <property type="molecule type" value="Genomic_DNA"/>
</dbReference>
<proteinExistence type="predicted"/>
<dbReference type="PANTHER" id="PTHR43479:SF11">
    <property type="entry name" value="ACREF_ENVCD OPERON REPRESSOR-RELATED"/>
    <property type="match status" value="1"/>
</dbReference>
<dbReference type="GO" id="GO:0003677">
    <property type="term" value="F:DNA binding"/>
    <property type="evidence" value="ECO:0007669"/>
    <property type="project" value="UniProtKB-UniRule"/>
</dbReference>
<evidence type="ECO:0000256" key="1">
    <source>
        <dbReference type="ARBA" id="ARBA00023125"/>
    </source>
</evidence>
<dbReference type="InterPro" id="IPR009057">
    <property type="entry name" value="Homeodomain-like_sf"/>
</dbReference>
<dbReference type="PROSITE" id="PS50977">
    <property type="entry name" value="HTH_TETR_2"/>
    <property type="match status" value="1"/>
</dbReference>
<dbReference type="InterPro" id="IPR001647">
    <property type="entry name" value="HTH_TetR"/>
</dbReference>
<dbReference type="AlphaFoldDB" id="A0A7V4N339"/>
<dbReference type="SUPFAM" id="SSF46689">
    <property type="entry name" value="Homeodomain-like"/>
    <property type="match status" value="1"/>
</dbReference>
<evidence type="ECO:0000313" key="4">
    <source>
        <dbReference type="EMBL" id="HGU15374.1"/>
    </source>
</evidence>
<sequence>MSQNLTLKSKNLRRNFEREKRKKTILKSALYLFSKKGFYNTKMEEIADRALISKGLLYFYFDSKEKILEEIMNSIYKDFLPKLQNILKLNLSPLEKLKKFIKFEFDFYKKNKKFVKLIYEIFQEEVYFLKRKFPFFREIHLKEKEILEKIIEEGIKNGIFKKIEPEFGCFLLSSIFHYVFLKGVVLKNYNKIVEIFLKGILKDEKDR</sequence>
<dbReference type="Gene3D" id="1.10.10.60">
    <property type="entry name" value="Homeodomain-like"/>
    <property type="match status" value="1"/>
</dbReference>
<feature type="domain" description="HTH tetR-type" evidence="3">
    <location>
        <begin position="19"/>
        <end position="79"/>
    </location>
</feature>
<keyword evidence="1 2" id="KW-0238">DNA-binding</keyword>
<evidence type="ECO:0000259" key="3">
    <source>
        <dbReference type="PROSITE" id="PS50977"/>
    </source>
</evidence>
<organism evidence="4">
    <name type="scientific">Thermodesulfobacterium geofontis</name>
    <dbReference type="NCBI Taxonomy" id="1295609"/>
    <lineage>
        <taxon>Bacteria</taxon>
        <taxon>Pseudomonadati</taxon>
        <taxon>Thermodesulfobacteriota</taxon>
        <taxon>Thermodesulfobacteria</taxon>
        <taxon>Thermodesulfobacteriales</taxon>
        <taxon>Thermodesulfobacteriaceae</taxon>
        <taxon>Thermodesulfobacterium</taxon>
    </lineage>
</organism>
<dbReference type="PRINTS" id="PR00455">
    <property type="entry name" value="HTHTETR"/>
</dbReference>
<name>A0A7V4N339_9BACT</name>
<protein>
    <submittedName>
        <fullName evidence="4">TetR/AcrR family transcriptional regulator</fullName>
    </submittedName>
</protein>
<reference evidence="4" key="1">
    <citation type="journal article" date="2020" name="mSystems">
        <title>Genome- and Community-Level Interaction Insights into Carbon Utilization and Element Cycling Functions of Hydrothermarchaeota in Hydrothermal Sediment.</title>
        <authorList>
            <person name="Zhou Z."/>
            <person name="Liu Y."/>
            <person name="Xu W."/>
            <person name="Pan J."/>
            <person name="Luo Z.H."/>
            <person name="Li M."/>
        </authorList>
    </citation>
    <scope>NUCLEOTIDE SEQUENCE [LARGE SCALE GENOMIC DNA]</scope>
    <source>
        <strain evidence="4">SpSt-711</strain>
    </source>
</reference>
<dbReference type="Pfam" id="PF00440">
    <property type="entry name" value="TetR_N"/>
    <property type="match status" value="1"/>
</dbReference>
<feature type="DNA-binding region" description="H-T-H motif" evidence="2">
    <location>
        <begin position="42"/>
        <end position="61"/>
    </location>
</feature>
<dbReference type="InterPro" id="IPR050624">
    <property type="entry name" value="HTH-type_Tx_Regulator"/>
</dbReference>
<evidence type="ECO:0000256" key="2">
    <source>
        <dbReference type="PROSITE-ProRule" id="PRU00335"/>
    </source>
</evidence>
<dbReference type="Gene3D" id="1.10.357.10">
    <property type="entry name" value="Tetracycline Repressor, domain 2"/>
    <property type="match status" value="1"/>
</dbReference>